<sequence>LYSIDKKEARVAPTYDEVLFLLCAESLMRVSLLILEYLWHFLFYIDKGKAKYWDKQNRQRIKDVSSWLGELRAKYGGDNEEINPD</sequence>
<reference evidence="1" key="1">
    <citation type="journal article" date="2014" name="Front. Microbiol.">
        <title>High frequency of phylogenetically diverse reductive dehalogenase-homologous genes in deep subseafloor sedimentary metagenomes.</title>
        <authorList>
            <person name="Kawai M."/>
            <person name="Futagami T."/>
            <person name="Toyoda A."/>
            <person name="Takaki Y."/>
            <person name="Nishi S."/>
            <person name="Hori S."/>
            <person name="Arai W."/>
            <person name="Tsubouchi T."/>
            <person name="Morono Y."/>
            <person name="Uchiyama I."/>
            <person name="Ito T."/>
            <person name="Fujiyama A."/>
            <person name="Inagaki F."/>
            <person name="Takami H."/>
        </authorList>
    </citation>
    <scope>NUCLEOTIDE SEQUENCE</scope>
    <source>
        <strain evidence="1">Expedition CK06-06</strain>
    </source>
</reference>
<gene>
    <name evidence="1" type="ORF">S12H4_48793</name>
</gene>
<proteinExistence type="predicted"/>
<dbReference type="AlphaFoldDB" id="X1VHT3"/>
<accession>X1VHT3</accession>
<protein>
    <submittedName>
        <fullName evidence="1">Uncharacterized protein</fullName>
    </submittedName>
</protein>
<dbReference type="EMBL" id="BARW01030535">
    <property type="protein sequence ID" value="GAJ06985.1"/>
    <property type="molecule type" value="Genomic_DNA"/>
</dbReference>
<comment type="caution">
    <text evidence="1">The sequence shown here is derived from an EMBL/GenBank/DDBJ whole genome shotgun (WGS) entry which is preliminary data.</text>
</comment>
<name>X1VHT3_9ZZZZ</name>
<evidence type="ECO:0000313" key="1">
    <source>
        <dbReference type="EMBL" id="GAJ06985.1"/>
    </source>
</evidence>
<feature type="non-terminal residue" evidence="1">
    <location>
        <position position="1"/>
    </location>
</feature>
<organism evidence="1">
    <name type="scientific">marine sediment metagenome</name>
    <dbReference type="NCBI Taxonomy" id="412755"/>
    <lineage>
        <taxon>unclassified sequences</taxon>
        <taxon>metagenomes</taxon>
        <taxon>ecological metagenomes</taxon>
    </lineage>
</organism>